<dbReference type="PANTHER" id="PTHR34216">
    <property type="match status" value="1"/>
</dbReference>
<dbReference type="GO" id="GO:0016810">
    <property type="term" value="F:hydrolase activity, acting on carbon-nitrogen (but not peptide) bonds"/>
    <property type="evidence" value="ECO:0007669"/>
    <property type="project" value="InterPro"/>
</dbReference>
<dbReference type="Gene3D" id="3.20.20.370">
    <property type="entry name" value="Glycoside hydrolase/deacetylase"/>
    <property type="match status" value="1"/>
</dbReference>
<protein>
    <submittedName>
        <fullName evidence="4">Polysaccharide deacetylase family protein</fullName>
        <ecNumber evidence="4">3.-.-.-</ecNumber>
    </submittedName>
</protein>
<dbReference type="EC" id="3.-.-.-" evidence="4"/>
<reference evidence="4" key="1">
    <citation type="submission" date="2023-07" db="EMBL/GenBank/DDBJ databases">
        <title>Genome content predicts the carbon catabolic preferences of heterotrophic bacteria.</title>
        <authorList>
            <person name="Gralka M."/>
        </authorList>
    </citation>
    <scope>NUCLEOTIDE SEQUENCE</scope>
    <source>
        <strain evidence="4">I2M16</strain>
    </source>
</reference>
<evidence type="ECO:0000256" key="2">
    <source>
        <dbReference type="ARBA" id="ARBA00022729"/>
    </source>
</evidence>
<sequence>MRELIEKCLVSSIRLAQPSSRQASLYILIYHSVFEQRDFMRPNEPTRDEFRDQMQLIKKYFNPVSLPKAIDMLANGELPANSIAVTFDDGYMNNFTVAKPVLDELGIPATFYVSTAFSNGAMMWNDRVIETFRALDSIDLSSIGLGVVHTERADQKRSEAEKVIQRIKHKDYHDREAIVRSIEEQCSRPQSSLMMSPREIKALHDAGYEVAGHTVTHPILSVLDDQAAREEILQGKLALESIIGREVVGFAYPNGRKASDYTDRDVALVTDLGFKYAVTTHWGCNRERTNPYELMRFTPWDRKPLRFLMRLLMTDKYYTAFE</sequence>
<dbReference type="EMBL" id="JAUOPG010000008">
    <property type="protein sequence ID" value="MDO6454483.1"/>
    <property type="molecule type" value="Genomic_DNA"/>
</dbReference>
<keyword evidence="2" id="KW-0732">Signal</keyword>
<evidence type="ECO:0000313" key="4">
    <source>
        <dbReference type="EMBL" id="MDO6454483.1"/>
    </source>
</evidence>
<comment type="caution">
    <text evidence="4">The sequence shown here is derived from an EMBL/GenBank/DDBJ whole genome shotgun (WGS) entry which is preliminary data.</text>
</comment>
<organism evidence="4 5">
    <name type="scientific">Neptunomonas phycophila</name>
    <dbReference type="NCBI Taxonomy" id="1572645"/>
    <lineage>
        <taxon>Bacteria</taxon>
        <taxon>Pseudomonadati</taxon>
        <taxon>Pseudomonadota</taxon>
        <taxon>Gammaproteobacteria</taxon>
        <taxon>Oceanospirillales</taxon>
        <taxon>Oceanospirillaceae</taxon>
        <taxon>Neptunomonas</taxon>
    </lineage>
</organism>
<dbReference type="PROSITE" id="PS51677">
    <property type="entry name" value="NODB"/>
    <property type="match status" value="1"/>
</dbReference>
<dbReference type="RefSeq" id="WP_303551189.1">
    <property type="nucleotide sequence ID" value="NZ_JAUOPG010000008.1"/>
</dbReference>
<dbReference type="AlphaFoldDB" id="A0AAW7XJI5"/>
<dbReference type="PANTHER" id="PTHR34216:SF3">
    <property type="entry name" value="POLY-BETA-1,6-N-ACETYL-D-GLUCOSAMINE N-DEACETYLASE"/>
    <property type="match status" value="1"/>
</dbReference>
<feature type="domain" description="NodB homology" evidence="3">
    <location>
        <begin position="81"/>
        <end position="322"/>
    </location>
</feature>
<comment type="subcellular location">
    <subcellularLocation>
        <location evidence="1">Secreted</location>
    </subcellularLocation>
</comment>
<dbReference type="Pfam" id="PF01522">
    <property type="entry name" value="Polysacc_deac_1"/>
    <property type="match status" value="1"/>
</dbReference>
<keyword evidence="4" id="KW-0378">Hydrolase</keyword>
<dbReference type="InterPro" id="IPR002509">
    <property type="entry name" value="NODB_dom"/>
</dbReference>
<dbReference type="GO" id="GO:0005576">
    <property type="term" value="C:extracellular region"/>
    <property type="evidence" value="ECO:0007669"/>
    <property type="project" value="UniProtKB-SubCell"/>
</dbReference>
<evidence type="ECO:0000256" key="1">
    <source>
        <dbReference type="ARBA" id="ARBA00004613"/>
    </source>
</evidence>
<proteinExistence type="predicted"/>
<dbReference type="SUPFAM" id="SSF88713">
    <property type="entry name" value="Glycoside hydrolase/deacetylase"/>
    <property type="match status" value="1"/>
</dbReference>
<evidence type="ECO:0000259" key="3">
    <source>
        <dbReference type="PROSITE" id="PS51677"/>
    </source>
</evidence>
<dbReference type="CDD" id="cd10918">
    <property type="entry name" value="CE4_NodB_like_5s_6s"/>
    <property type="match status" value="1"/>
</dbReference>
<dbReference type="InterPro" id="IPR011330">
    <property type="entry name" value="Glyco_hydro/deAcase_b/a-brl"/>
</dbReference>
<accession>A0AAW7XJI5</accession>
<dbReference type="GO" id="GO:0005975">
    <property type="term" value="P:carbohydrate metabolic process"/>
    <property type="evidence" value="ECO:0007669"/>
    <property type="project" value="InterPro"/>
</dbReference>
<dbReference type="Proteomes" id="UP001169862">
    <property type="component" value="Unassembled WGS sequence"/>
</dbReference>
<name>A0AAW7XJI5_9GAMM</name>
<gene>
    <name evidence="4" type="ORF">Q4490_12985</name>
</gene>
<dbReference type="InterPro" id="IPR051398">
    <property type="entry name" value="Polysacch_Deacetylase"/>
</dbReference>
<evidence type="ECO:0000313" key="5">
    <source>
        <dbReference type="Proteomes" id="UP001169862"/>
    </source>
</evidence>